<dbReference type="SUPFAM" id="SSF144232">
    <property type="entry name" value="HIT/MYND zinc finger-like"/>
    <property type="match status" value="2"/>
</dbReference>
<dbReference type="Pfam" id="PF20179">
    <property type="entry name" value="MSS51_C"/>
    <property type="match status" value="1"/>
</dbReference>
<feature type="domain" description="MYND-type" evidence="5">
    <location>
        <begin position="13"/>
        <end position="53"/>
    </location>
</feature>
<evidence type="ECO:0000256" key="2">
    <source>
        <dbReference type="ARBA" id="ARBA00022771"/>
    </source>
</evidence>
<name>A0AAN8XQ09_POLSC</name>
<evidence type="ECO:0000259" key="5">
    <source>
        <dbReference type="PROSITE" id="PS50865"/>
    </source>
</evidence>
<comment type="caution">
    <text evidence="6">The sequence shown here is derived from an EMBL/GenBank/DDBJ whole genome shotgun (WGS) entry which is preliminary data.</text>
</comment>
<dbReference type="GO" id="GO:0008270">
    <property type="term" value="F:zinc ion binding"/>
    <property type="evidence" value="ECO:0007669"/>
    <property type="project" value="UniProtKB-KW"/>
</dbReference>
<dbReference type="Proteomes" id="UP001372834">
    <property type="component" value="Unassembled WGS sequence"/>
</dbReference>
<dbReference type="Pfam" id="PF01753">
    <property type="entry name" value="zf-MYND"/>
    <property type="match status" value="1"/>
</dbReference>
<dbReference type="InterPro" id="IPR046824">
    <property type="entry name" value="Mss51-like_C"/>
</dbReference>
<evidence type="ECO:0000313" key="6">
    <source>
        <dbReference type="EMBL" id="KAK6643017.1"/>
    </source>
</evidence>
<proteinExistence type="predicted"/>
<dbReference type="PANTHER" id="PTHR28069:SF2">
    <property type="entry name" value="GH20023P"/>
    <property type="match status" value="1"/>
</dbReference>
<evidence type="ECO:0000256" key="3">
    <source>
        <dbReference type="ARBA" id="ARBA00022833"/>
    </source>
</evidence>
<keyword evidence="1" id="KW-0479">Metal-binding</keyword>
<protein>
    <recommendedName>
        <fullName evidence="5">MYND-type domain-containing protein</fullName>
    </recommendedName>
</protein>
<evidence type="ECO:0000256" key="4">
    <source>
        <dbReference type="PROSITE-ProRule" id="PRU00134"/>
    </source>
</evidence>
<evidence type="ECO:0000313" key="7">
    <source>
        <dbReference type="Proteomes" id="UP001372834"/>
    </source>
</evidence>
<dbReference type="PANTHER" id="PTHR28069">
    <property type="entry name" value="GH20023P"/>
    <property type="match status" value="1"/>
</dbReference>
<reference evidence="6 7" key="1">
    <citation type="submission" date="2023-10" db="EMBL/GenBank/DDBJ databases">
        <title>Genomes of two closely related lineages of the louse Polyplax serrata with different host specificities.</title>
        <authorList>
            <person name="Martinu J."/>
            <person name="Tarabai H."/>
            <person name="Stefka J."/>
            <person name="Hypsa V."/>
        </authorList>
    </citation>
    <scope>NUCLEOTIDE SEQUENCE [LARGE SCALE GENOMIC DNA]</scope>
    <source>
        <strain evidence="6">HR10_N</strain>
    </source>
</reference>
<organism evidence="6 7">
    <name type="scientific">Polyplax serrata</name>
    <name type="common">Common mouse louse</name>
    <dbReference type="NCBI Taxonomy" id="468196"/>
    <lineage>
        <taxon>Eukaryota</taxon>
        <taxon>Metazoa</taxon>
        <taxon>Ecdysozoa</taxon>
        <taxon>Arthropoda</taxon>
        <taxon>Hexapoda</taxon>
        <taxon>Insecta</taxon>
        <taxon>Pterygota</taxon>
        <taxon>Neoptera</taxon>
        <taxon>Paraneoptera</taxon>
        <taxon>Psocodea</taxon>
        <taxon>Troctomorpha</taxon>
        <taxon>Phthiraptera</taxon>
        <taxon>Anoplura</taxon>
        <taxon>Polyplacidae</taxon>
        <taxon>Polyplax</taxon>
    </lineage>
</organism>
<dbReference type="PROSITE" id="PS50865">
    <property type="entry name" value="ZF_MYND_2"/>
    <property type="match status" value="1"/>
</dbReference>
<dbReference type="InterPro" id="IPR002893">
    <property type="entry name" value="Znf_MYND"/>
</dbReference>
<keyword evidence="3" id="KW-0862">Zinc</keyword>
<keyword evidence="2 4" id="KW-0863">Zinc-finger</keyword>
<accession>A0AAN8XQ09</accession>
<dbReference type="Gene3D" id="6.10.140.2220">
    <property type="match status" value="1"/>
</dbReference>
<dbReference type="EMBL" id="JAWJWE010000002">
    <property type="protein sequence ID" value="KAK6643017.1"/>
    <property type="molecule type" value="Genomic_DNA"/>
</dbReference>
<sequence length="383" mass="44271">MGESDKVFYGNMCFVCRRTVKEGNLKKCSCCKLIFYCSEAHQKIHWKQHSSLCRVIREIDSVLKPDNVENDSDWYGYRTKFLVLCELKMSRKLMPSEINMILFPNNCQICHKKTNLMACANCLCVNYCSEAHKQADMICHSKICHLFQLCCELDLALEKGPLYPDYSFRKEYFGLEDSMVDFIKTNIVPKRVSSFTEIQVNALIAELITCPLSLLFATKIINYEFKENTVLHVVGCSYLETASLKGPDVKEADDIGPCCLCQDKLNITFVRNLYHDYVKSSVYQEPDIMCTFNCGYHEYENSDSDTWYKTLPLLICNKNVPLIFTSFTEDEANRDMNRLVSLQSSLRVNIMKNKFSGLRPFRDLEKLGVYFNNEYMGTVLNDS</sequence>
<evidence type="ECO:0000256" key="1">
    <source>
        <dbReference type="ARBA" id="ARBA00022723"/>
    </source>
</evidence>
<dbReference type="PROSITE" id="PS01360">
    <property type="entry name" value="ZF_MYND_1"/>
    <property type="match status" value="2"/>
</dbReference>
<gene>
    <name evidence="6" type="ORF">RUM43_004520</name>
</gene>
<dbReference type="AlphaFoldDB" id="A0AAN8XQ09"/>